<dbReference type="Pfam" id="PF10698">
    <property type="entry name" value="DUF2505"/>
    <property type="match status" value="1"/>
</dbReference>
<organism evidence="1">
    <name type="scientific">invertebrate metagenome</name>
    <dbReference type="NCBI Taxonomy" id="1711999"/>
    <lineage>
        <taxon>unclassified sequences</taxon>
        <taxon>metagenomes</taxon>
        <taxon>organismal metagenomes</taxon>
    </lineage>
</organism>
<protein>
    <recommendedName>
        <fullName evidence="2">DUF2505 domain-containing protein</fullName>
    </recommendedName>
</protein>
<name>A0A2H9T4E0_9ZZZZ</name>
<accession>A0A2H9T4E0</accession>
<evidence type="ECO:0008006" key="2">
    <source>
        <dbReference type="Google" id="ProtNLM"/>
    </source>
</evidence>
<dbReference type="EMBL" id="NSIT01000274">
    <property type="protein sequence ID" value="PJE78072.1"/>
    <property type="molecule type" value="Genomic_DNA"/>
</dbReference>
<gene>
    <name evidence="1" type="ORF">CI610_03001</name>
</gene>
<dbReference type="AlphaFoldDB" id="A0A2H9T4E0"/>
<dbReference type="InterPro" id="IPR019639">
    <property type="entry name" value="DUF2505"/>
</dbReference>
<evidence type="ECO:0000313" key="1">
    <source>
        <dbReference type="EMBL" id="PJE78072.1"/>
    </source>
</evidence>
<reference evidence="1" key="1">
    <citation type="journal article" date="2017" name="Appl. Environ. Microbiol.">
        <title>Molecular characterization of an Endozoicomonas-like organism causing infection in king scallop Pecten maximus L.</title>
        <authorList>
            <person name="Cano I."/>
            <person name="van Aerle R."/>
            <person name="Ross S."/>
            <person name="Verner-Jeffreys D.W."/>
            <person name="Paley R.K."/>
            <person name="Rimmer G."/>
            <person name="Ryder D."/>
            <person name="Hooper P."/>
            <person name="Stone D."/>
            <person name="Feist S.W."/>
        </authorList>
    </citation>
    <scope>NUCLEOTIDE SEQUENCE</scope>
</reference>
<comment type="caution">
    <text evidence="1">The sequence shown here is derived from an EMBL/GenBank/DDBJ whole genome shotgun (WGS) entry which is preliminary data.</text>
</comment>
<proteinExistence type="predicted"/>
<sequence length="166" mass="18888">MNITQNHIYNRNMEEVLSLFGDAQFMQKKYTALGAKNIKIRKLLKTDNSLTIDTRREVPVSDNTPSVIKRFIGERNRTRQKEEWSKQGNCWQCQLSVDISGVPARIKGSMVLSPTEAGCENRISITIDSSIPFIGETLCRFIGDNMTPLIEQEYTLFKDELNLVAA</sequence>